<name>X0TAS7_9ZZZZ</name>
<organism evidence="1">
    <name type="scientific">marine sediment metagenome</name>
    <dbReference type="NCBI Taxonomy" id="412755"/>
    <lineage>
        <taxon>unclassified sequences</taxon>
        <taxon>metagenomes</taxon>
        <taxon>ecological metagenomes</taxon>
    </lineage>
</organism>
<accession>X0TAS7</accession>
<comment type="caution">
    <text evidence="1">The sequence shown here is derived from an EMBL/GenBank/DDBJ whole genome shotgun (WGS) entry which is preliminary data.</text>
</comment>
<proteinExistence type="predicted"/>
<feature type="non-terminal residue" evidence="1">
    <location>
        <position position="1"/>
    </location>
</feature>
<sequence>KRAGGAQTETYRTAFANLEASSGEELGQF</sequence>
<evidence type="ECO:0000313" key="1">
    <source>
        <dbReference type="EMBL" id="GAF84421.1"/>
    </source>
</evidence>
<protein>
    <submittedName>
        <fullName evidence="1">Uncharacterized protein</fullName>
    </submittedName>
</protein>
<gene>
    <name evidence="1" type="ORF">S01H1_06946</name>
</gene>
<dbReference type="EMBL" id="BARS01003582">
    <property type="protein sequence ID" value="GAF84421.1"/>
    <property type="molecule type" value="Genomic_DNA"/>
</dbReference>
<dbReference type="AlphaFoldDB" id="X0TAS7"/>
<reference evidence="1" key="1">
    <citation type="journal article" date="2014" name="Front. Microbiol.">
        <title>High frequency of phylogenetically diverse reductive dehalogenase-homologous genes in deep subseafloor sedimentary metagenomes.</title>
        <authorList>
            <person name="Kawai M."/>
            <person name="Futagami T."/>
            <person name="Toyoda A."/>
            <person name="Takaki Y."/>
            <person name="Nishi S."/>
            <person name="Hori S."/>
            <person name="Arai W."/>
            <person name="Tsubouchi T."/>
            <person name="Morono Y."/>
            <person name="Uchiyama I."/>
            <person name="Ito T."/>
            <person name="Fujiyama A."/>
            <person name="Inagaki F."/>
            <person name="Takami H."/>
        </authorList>
    </citation>
    <scope>NUCLEOTIDE SEQUENCE</scope>
    <source>
        <strain evidence="1">Expedition CK06-06</strain>
    </source>
</reference>